<comment type="caution">
    <text evidence="2">The sequence shown here is derived from an EMBL/GenBank/DDBJ whole genome shotgun (WGS) entry which is preliminary data.</text>
</comment>
<feature type="compositionally biased region" description="Basic and acidic residues" evidence="1">
    <location>
        <begin position="112"/>
        <end position="121"/>
    </location>
</feature>
<keyword evidence="3" id="KW-1185">Reference proteome</keyword>
<feature type="compositionally biased region" description="Basic residues" evidence="1">
    <location>
        <begin position="188"/>
        <end position="197"/>
    </location>
</feature>
<reference evidence="2" key="1">
    <citation type="journal article" date="2020" name="Cell">
        <title>Large-Scale Comparative Analyses of Tick Genomes Elucidate Their Genetic Diversity and Vector Capacities.</title>
        <authorList>
            <consortium name="Tick Genome and Microbiome Consortium (TIGMIC)"/>
            <person name="Jia N."/>
            <person name="Wang J."/>
            <person name="Shi W."/>
            <person name="Du L."/>
            <person name="Sun Y."/>
            <person name="Zhan W."/>
            <person name="Jiang J.F."/>
            <person name="Wang Q."/>
            <person name="Zhang B."/>
            <person name="Ji P."/>
            <person name="Bell-Sakyi L."/>
            <person name="Cui X.M."/>
            <person name="Yuan T.T."/>
            <person name="Jiang B.G."/>
            <person name="Yang W.F."/>
            <person name="Lam T.T."/>
            <person name="Chang Q.C."/>
            <person name="Ding S.J."/>
            <person name="Wang X.J."/>
            <person name="Zhu J.G."/>
            <person name="Ruan X.D."/>
            <person name="Zhao L."/>
            <person name="Wei J.T."/>
            <person name="Ye R.Z."/>
            <person name="Que T.C."/>
            <person name="Du C.H."/>
            <person name="Zhou Y.H."/>
            <person name="Cheng J.X."/>
            <person name="Dai P.F."/>
            <person name="Guo W.B."/>
            <person name="Han X.H."/>
            <person name="Huang E.J."/>
            <person name="Li L.F."/>
            <person name="Wei W."/>
            <person name="Gao Y.C."/>
            <person name="Liu J.Z."/>
            <person name="Shao H.Z."/>
            <person name="Wang X."/>
            <person name="Wang C.C."/>
            <person name="Yang T.C."/>
            <person name="Huo Q.B."/>
            <person name="Li W."/>
            <person name="Chen H.Y."/>
            <person name="Chen S.E."/>
            <person name="Zhou L.G."/>
            <person name="Ni X.B."/>
            <person name="Tian J.H."/>
            <person name="Sheng Y."/>
            <person name="Liu T."/>
            <person name="Pan Y.S."/>
            <person name="Xia L.Y."/>
            <person name="Li J."/>
            <person name="Zhao F."/>
            <person name="Cao W.C."/>
        </authorList>
    </citation>
    <scope>NUCLEOTIDE SEQUENCE</scope>
    <source>
        <strain evidence="2">Rmic-2018</strain>
    </source>
</reference>
<name>A0A9J6DQ48_RHIMP</name>
<proteinExistence type="predicted"/>
<feature type="compositionally biased region" description="Basic and acidic residues" evidence="1">
    <location>
        <begin position="128"/>
        <end position="144"/>
    </location>
</feature>
<protein>
    <submittedName>
        <fullName evidence="2">Uncharacterized protein</fullName>
    </submittedName>
</protein>
<organism evidence="2 3">
    <name type="scientific">Rhipicephalus microplus</name>
    <name type="common">Cattle tick</name>
    <name type="synonym">Boophilus microplus</name>
    <dbReference type="NCBI Taxonomy" id="6941"/>
    <lineage>
        <taxon>Eukaryota</taxon>
        <taxon>Metazoa</taxon>
        <taxon>Ecdysozoa</taxon>
        <taxon>Arthropoda</taxon>
        <taxon>Chelicerata</taxon>
        <taxon>Arachnida</taxon>
        <taxon>Acari</taxon>
        <taxon>Parasitiformes</taxon>
        <taxon>Ixodida</taxon>
        <taxon>Ixodoidea</taxon>
        <taxon>Ixodidae</taxon>
        <taxon>Rhipicephalinae</taxon>
        <taxon>Rhipicephalus</taxon>
        <taxon>Boophilus</taxon>
    </lineage>
</organism>
<reference evidence="2" key="2">
    <citation type="submission" date="2021-09" db="EMBL/GenBank/DDBJ databases">
        <authorList>
            <person name="Jia N."/>
            <person name="Wang J."/>
            <person name="Shi W."/>
            <person name="Du L."/>
            <person name="Sun Y."/>
            <person name="Zhan W."/>
            <person name="Jiang J."/>
            <person name="Wang Q."/>
            <person name="Zhang B."/>
            <person name="Ji P."/>
            <person name="Sakyi L.B."/>
            <person name="Cui X."/>
            <person name="Yuan T."/>
            <person name="Jiang B."/>
            <person name="Yang W."/>
            <person name="Lam T.T.-Y."/>
            <person name="Chang Q."/>
            <person name="Ding S."/>
            <person name="Wang X."/>
            <person name="Zhu J."/>
            <person name="Ruan X."/>
            <person name="Zhao L."/>
            <person name="Wei J."/>
            <person name="Que T."/>
            <person name="Du C."/>
            <person name="Cheng J."/>
            <person name="Dai P."/>
            <person name="Han X."/>
            <person name="Huang E."/>
            <person name="Gao Y."/>
            <person name="Liu J."/>
            <person name="Shao H."/>
            <person name="Ye R."/>
            <person name="Li L."/>
            <person name="Wei W."/>
            <person name="Wang X."/>
            <person name="Wang C."/>
            <person name="Huo Q."/>
            <person name="Li W."/>
            <person name="Guo W."/>
            <person name="Chen H."/>
            <person name="Chen S."/>
            <person name="Zhou L."/>
            <person name="Zhou L."/>
            <person name="Ni X."/>
            <person name="Tian J."/>
            <person name="Zhou Y."/>
            <person name="Sheng Y."/>
            <person name="Liu T."/>
            <person name="Pan Y."/>
            <person name="Xia L."/>
            <person name="Li J."/>
            <person name="Zhao F."/>
            <person name="Cao W."/>
        </authorList>
    </citation>
    <scope>NUCLEOTIDE SEQUENCE</scope>
    <source>
        <strain evidence="2">Rmic-2018</strain>
        <tissue evidence="2">Larvae</tissue>
    </source>
</reference>
<evidence type="ECO:0000313" key="3">
    <source>
        <dbReference type="Proteomes" id="UP000821866"/>
    </source>
</evidence>
<evidence type="ECO:0000256" key="1">
    <source>
        <dbReference type="SAM" id="MobiDB-lite"/>
    </source>
</evidence>
<sequence>MKKDFANHHTDDIASGTTAIVPARRRRPRNECMLTDTPLAHLNRAAGKAGVYGTGNFSCANGQLSLVLVAVDDATIAVDKATVVDGGGGAAAAGGKRRATAPSSAGVAVGASERHRLRDSPGCRPYRKGKEESARSDDVTEHAARRQNAAEKVLWRTLQRRRGNKEKRGGGKRPPSTPPAQATEKGGRNKRGRRKSRSVFAGRAVAPVLRGSPLPLLLVRAPDPCAASFGREQQRGRVLVSADSYRVVIIAAVALGARPYMQIEEEEQSRYTQGLPQK</sequence>
<gene>
    <name evidence="2" type="ORF">HPB51_020807</name>
</gene>
<dbReference type="AlphaFoldDB" id="A0A9J6DQ48"/>
<feature type="region of interest" description="Disordered" evidence="1">
    <location>
        <begin position="87"/>
        <end position="199"/>
    </location>
</feature>
<evidence type="ECO:0000313" key="2">
    <source>
        <dbReference type="EMBL" id="KAH8024049.1"/>
    </source>
</evidence>
<dbReference type="Proteomes" id="UP000821866">
    <property type="component" value="Chromosome 6"/>
</dbReference>
<feature type="compositionally biased region" description="Low complexity" evidence="1">
    <location>
        <begin position="100"/>
        <end position="111"/>
    </location>
</feature>
<dbReference type="EMBL" id="JABSTU010000008">
    <property type="protein sequence ID" value="KAH8024049.1"/>
    <property type="molecule type" value="Genomic_DNA"/>
</dbReference>
<accession>A0A9J6DQ48</accession>